<accession>A0ABS4NXI4</accession>
<dbReference type="Proteomes" id="UP000773462">
    <property type="component" value="Unassembled WGS sequence"/>
</dbReference>
<name>A0ABS4NXI4_9BACL</name>
<evidence type="ECO:0000313" key="1">
    <source>
        <dbReference type="EMBL" id="MBP2114186.1"/>
    </source>
</evidence>
<proteinExistence type="predicted"/>
<dbReference type="InterPro" id="IPR002808">
    <property type="entry name" value="AdoCbi_amidolase"/>
</dbReference>
<dbReference type="Pfam" id="PF01955">
    <property type="entry name" value="CbiZ"/>
    <property type="match status" value="1"/>
</dbReference>
<dbReference type="PANTHER" id="PTHR35336:SF5">
    <property type="entry name" value="ADENOSYLCOBINAMIDE AMIDOHYDROLASE"/>
    <property type="match status" value="1"/>
</dbReference>
<sequence>MKEAKEVQEAKVAEVAKVAKVKLPFKAEDGEKTYRSKVWPGLTLEWREGHLLVEFPAEADSISSAVYGGGAGRLKRAVNQYVSRDYECSNPVQDLENKLQEWGYPLEGCAGLMTAVPLEHAAVAEEDTGSAGIFCCVTAAAGNAARAGSQRSVLAAYRAGTINIMLGIDGWLSQSAMVNAVMTATEAKAAALTDLGIVDSENGLGATGTTTDAIVIAVSGSRRYAAEHVYAGTATDLGGAIGRLVYSAVTESLRSVKAAQSESRAEAEALQAVHGVNSEASQAKQGVHAGALQAAHGGHAEVSQVGHGVQADVLQKAYGVHAEASQDARSAQPHAAQSGGRE</sequence>
<keyword evidence="2" id="KW-1185">Reference proteome</keyword>
<evidence type="ECO:0000313" key="2">
    <source>
        <dbReference type="Proteomes" id="UP000773462"/>
    </source>
</evidence>
<dbReference type="PANTHER" id="PTHR35336">
    <property type="entry name" value="ADENOSYLCOBINAMIDE AMIDOHYDROLASE"/>
    <property type="match status" value="1"/>
</dbReference>
<gene>
    <name evidence="1" type="ORF">J2Z70_004347</name>
</gene>
<organism evidence="1 2">
    <name type="scientific">Paenibacillus silagei</name>
    <dbReference type="NCBI Taxonomy" id="1670801"/>
    <lineage>
        <taxon>Bacteria</taxon>
        <taxon>Bacillati</taxon>
        <taxon>Bacillota</taxon>
        <taxon>Bacilli</taxon>
        <taxon>Bacillales</taxon>
        <taxon>Paenibacillaceae</taxon>
        <taxon>Paenibacillus</taxon>
    </lineage>
</organism>
<dbReference type="InterPro" id="IPR052209">
    <property type="entry name" value="CbiZ"/>
</dbReference>
<reference evidence="1 2" key="1">
    <citation type="submission" date="2021-03" db="EMBL/GenBank/DDBJ databases">
        <title>Genomic Encyclopedia of Type Strains, Phase IV (KMG-IV): sequencing the most valuable type-strain genomes for metagenomic binning, comparative biology and taxonomic classification.</title>
        <authorList>
            <person name="Goeker M."/>
        </authorList>
    </citation>
    <scope>NUCLEOTIDE SEQUENCE [LARGE SCALE GENOMIC DNA]</scope>
    <source>
        <strain evidence="1 2">DSM 101953</strain>
    </source>
</reference>
<dbReference type="RefSeq" id="WP_245368407.1">
    <property type="nucleotide sequence ID" value="NZ_JAGGLV010000015.1"/>
</dbReference>
<comment type="caution">
    <text evidence="1">The sequence shown here is derived from an EMBL/GenBank/DDBJ whole genome shotgun (WGS) entry which is preliminary data.</text>
</comment>
<dbReference type="EMBL" id="JAGGLV010000015">
    <property type="protein sequence ID" value="MBP2114186.1"/>
    <property type="molecule type" value="Genomic_DNA"/>
</dbReference>
<protein>
    <submittedName>
        <fullName evidence="1">Adenosylcobinamide amidohydrolase</fullName>
    </submittedName>
</protein>